<dbReference type="AlphaFoldDB" id="A0A0F9IRZ8"/>
<gene>
    <name evidence="1" type="ORF">LCGC14_1544450</name>
</gene>
<reference evidence="1" key="1">
    <citation type="journal article" date="2015" name="Nature">
        <title>Complex archaea that bridge the gap between prokaryotes and eukaryotes.</title>
        <authorList>
            <person name="Spang A."/>
            <person name="Saw J.H."/>
            <person name="Jorgensen S.L."/>
            <person name="Zaremba-Niedzwiedzka K."/>
            <person name="Martijn J."/>
            <person name="Lind A.E."/>
            <person name="van Eijk R."/>
            <person name="Schleper C."/>
            <person name="Guy L."/>
            <person name="Ettema T.J."/>
        </authorList>
    </citation>
    <scope>NUCLEOTIDE SEQUENCE</scope>
</reference>
<evidence type="ECO:0000313" key="1">
    <source>
        <dbReference type="EMBL" id="KKM60179.1"/>
    </source>
</evidence>
<dbReference type="EMBL" id="LAZR01011728">
    <property type="protein sequence ID" value="KKM60179.1"/>
    <property type="molecule type" value="Genomic_DNA"/>
</dbReference>
<name>A0A0F9IRZ8_9ZZZZ</name>
<protein>
    <submittedName>
        <fullName evidence="1">Uncharacterized protein</fullName>
    </submittedName>
</protein>
<accession>A0A0F9IRZ8</accession>
<organism evidence="1">
    <name type="scientific">marine sediment metagenome</name>
    <dbReference type="NCBI Taxonomy" id="412755"/>
    <lineage>
        <taxon>unclassified sequences</taxon>
        <taxon>metagenomes</taxon>
        <taxon>ecological metagenomes</taxon>
    </lineage>
</organism>
<sequence length="67" mass="8000">MFDPNEGDVYRDKGEVFELLRKKMGYWFLSGKWEIHDEIYKILCKPFDPKDTPRKGEIAYRVDGKEA</sequence>
<comment type="caution">
    <text evidence="1">The sequence shown here is derived from an EMBL/GenBank/DDBJ whole genome shotgun (WGS) entry which is preliminary data.</text>
</comment>
<proteinExistence type="predicted"/>